<name>A0A8S5PAD8_9CAUD</name>
<dbReference type="EMBL" id="BK015369">
    <property type="protein sequence ID" value="DAE03640.1"/>
    <property type="molecule type" value="Genomic_DNA"/>
</dbReference>
<proteinExistence type="predicted"/>
<evidence type="ECO:0000313" key="1">
    <source>
        <dbReference type="EMBL" id="DAE03640.1"/>
    </source>
</evidence>
<accession>A0A8S5PAD8</accession>
<organism evidence="1">
    <name type="scientific">Siphoviridae sp. ctsfh5</name>
    <dbReference type="NCBI Taxonomy" id="2825697"/>
    <lineage>
        <taxon>Viruses</taxon>
        <taxon>Duplodnaviria</taxon>
        <taxon>Heunggongvirae</taxon>
        <taxon>Uroviricota</taxon>
        <taxon>Caudoviricetes</taxon>
    </lineage>
</organism>
<sequence length="58" mass="6707">MKYTETDMEMIKSFAYGYTPEQVAESYGISVEDARNMQKNNAKEIEERKAELTKGGYM</sequence>
<protein>
    <submittedName>
        <fullName evidence="1">ECF sigma factor</fullName>
    </submittedName>
</protein>
<reference evidence="1" key="1">
    <citation type="journal article" date="2021" name="Proc. Natl. Acad. Sci. U.S.A.">
        <title>A Catalog of Tens of Thousands of Viruses from Human Metagenomes Reveals Hidden Associations with Chronic Diseases.</title>
        <authorList>
            <person name="Tisza M.J."/>
            <person name="Buck C.B."/>
        </authorList>
    </citation>
    <scope>NUCLEOTIDE SEQUENCE</scope>
    <source>
        <strain evidence="1">Ctsfh5</strain>
    </source>
</reference>